<dbReference type="SUPFAM" id="SSF54001">
    <property type="entry name" value="Cysteine proteinases"/>
    <property type="match status" value="1"/>
</dbReference>
<dbReference type="InterPro" id="IPR050185">
    <property type="entry name" value="Ub_carboxyl-term_hydrolase"/>
</dbReference>
<dbReference type="GO" id="GO:0004843">
    <property type="term" value="F:cysteine-type deubiquitinase activity"/>
    <property type="evidence" value="ECO:0007669"/>
    <property type="project" value="InterPro"/>
</dbReference>
<dbReference type="InterPro" id="IPR001394">
    <property type="entry name" value="Peptidase_C19_UCH"/>
</dbReference>
<accession>A0AAD5YP85</accession>
<feature type="compositionally biased region" description="Acidic residues" evidence="1">
    <location>
        <begin position="298"/>
        <end position="307"/>
    </location>
</feature>
<organism evidence="3 4">
    <name type="scientific">Leucocoprinus birnbaumii</name>
    <dbReference type="NCBI Taxonomy" id="56174"/>
    <lineage>
        <taxon>Eukaryota</taxon>
        <taxon>Fungi</taxon>
        <taxon>Dikarya</taxon>
        <taxon>Basidiomycota</taxon>
        <taxon>Agaricomycotina</taxon>
        <taxon>Agaricomycetes</taxon>
        <taxon>Agaricomycetidae</taxon>
        <taxon>Agaricales</taxon>
        <taxon>Agaricineae</taxon>
        <taxon>Agaricaceae</taxon>
        <taxon>Leucocoprinus</taxon>
    </lineage>
</organism>
<name>A0AAD5YP85_9AGAR</name>
<feature type="domain" description="USP" evidence="2">
    <location>
        <begin position="10"/>
        <end position="401"/>
    </location>
</feature>
<evidence type="ECO:0000313" key="3">
    <source>
        <dbReference type="EMBL" id="KAJ3559986.1"/>
    </source>
</evidence>
<evidence type="ECO:0000313" key="4">
    <source>
        <dbReference type="Proteomes" id="UP001213000"/>
    </source>
</evidence>
<protein>
    <recommendedName>
        <fullName evidence="2">USP domain-containing protein</fullName>
    </recommendedName>
</protein>
<sequence length="401" mass="44767">MSKSTFLSFSGISDRVFYYALFAGAISKLIATRLLTDLVQFDDIPEETQEHSSTLLLSRRSPQLTNGHGLGGPYEKEWVDMPIGDRFIEIMYKAWRIQSGRKRESLSPKDLLAAVGRKYDQYLDFAQQDAHEFLRILLDAMRMEEQDVIKQRQPPPPKQPKKRRRSSQLHSSSTPQPSSTQTPSRSDPTHPSSQPLSEADTLMSFSDMIFGGKLTSILVCQKCKHISQTYEDFNDISLSLKPEDYAVSHSRKRDRFKKLAKKLSAFPGASLVAASSNASNSNAQSGNNGDVSRRETIDEGDEAEADNDGLGVGGPISRMGVGLSIPRSSSVPPSPREREDPQISEKMLPHLVSRRRSMEHLHSDLLVPPTIEEPETFATLRPCERPPAFIPAEVRSFCCTC</sequence>
<evidence type="ECO:0000259" key="2">
    <source>
        <dbReference type="PROSITE" id="PS50235"/>
    </source>
</evidence>
<feature type="compositionally biased region" description="Low complexity" evidence="1">
    <location>
        <begin position="168"/>
        <end position="186"/>
    </location>
</feature>
<keyword evidence="4" id="KW-1185">Reference proteome</keyword>
<dbReference type="InterPro" id="IPR028889">
    <property type="entry name" value="USP"/>
</dbReference>
<dbReference type="Gene3D" id="3.90.70.10">
    <property type="entry name" value="Cysteine proteinases"/>
    <property type="match status" value="1"/>
</dbReference>
<feature type="region of interest" description="Disordered" evidence="1">
    <location>
        <begin position="273"/>
        <end position="342"/>
    </location>
</feature>
<dbReference type="AlphaFoldDB" id="A0AAD5YP85"/>
<dbReference type="PROSITE" id="PS50235">
    <property type="entry name" value="USP_3"/>
    <property type="match status" value="1"/>
</dbReference>
<gene>
    <name evidence="3" type="ORF">NP233_g11128</name>
</gene>
<feature type="region of interest" description="Disordered" evidence="1">
    <location>
        <begin position="146"/>
        <end position="197"/>
    </location>
</feature>
<dbReference type="GO" id="GO:0016579">
    <property type="term" value="P:protein deubiquitination"/>
    <property type="evidence" value="ECO:0007669"/>
    <property type="project" value="InterPro"/>
</dbReference>
<dbReference type="PANTHER" id="PTHR21646:SF39">
    <property type="entry name" value="UBIQUITIN CARBOXYL-TERMINAL HYDROLASE 16"/>
    <property type="match status" value="1"/>
</dbReference>
<dbReference type="Proteomes" id="UP001213000">
    <property type="component" value="Unassembled WGS sequence"/>
</dbReference>
<proteinExistence type="predicted"/>
<comment type="caution">
    <text evidence="3">The sequence shown here is derived from an EMBL/GenBank/DDBJ whole genome shotgun (WGS) entry which is preliminary data.</text>
</comment>
<reference evidence="3" key="1">
    <citation type="submission" date="2022-07" db="EMBL/GenBank/DDBJ databases">
        <title>Genome Sequence of Leucocoprinus birnbaumii.</title>
        <authorList>
            <person name="Buettner E."/>
        </authorList>
    </citation>
    <scope>NUCLEOTIDE SEQUENCE</scope>
    <source>
        <strain evidence="3">VT141</strain>
    </source>
</reference>
<dbReference type="InterPro" id="IPR038765">
    <property type="entry name" value="Papain-like_cys_pep_sf"/>
</dbReference>
<dbReference type="Pfam" id="PF00443">
    <property type="entry name" value="UCH"/>
    <property type="match status" value="1"/>
</dbReference>
<dbReference type="PANTHER" id="PTHR21646">
    <property type="entry name" value="UBIQUITIN CARBOXYL-TERMINAL HYDROLASE"/>
    <property type="match status" value="1"/>
</dbReference>
<feature type="compositionally biased region" description="Low complexity" evidence="1">
    <location>
        <begin position="273"/>
        <end position="289"/>
    </location>
</feature>
<dbReference type="EMBL" id="JANIEX010001260">
    <property type="protein sequence ID" value="KAJ3559986.1"/>
    <property type="molecule type" value="Genomic_DNA"/>
</dbReference>
<evidence type="ECO:0000256" key="1">
    <source>
        <dbReference type="SAM" id="MobiDB-lite"/>
    </source>
</evidence>